<comment type="caution">
    <text evidence="4">The sequence shown here is derived from an EMBL/GenBank/DDBJ whole genome shotgun (WGS) entry which is preliminary data.</text>
</comment>
<feature type="domain" description="cDENN" evidence="3">
    <location>
        <begin position="496"/>
        <end position="677"/>
    </location>
</feature>
<dbReference type="InterPro" id="IPR051696">
    <property type="entry name" value="DENN_Domain_GEFs"/>
</dbReference>
<sequence>MASMRRSRAPPPAGVPHPAPSDSGLRSRFSDQSLEMPRMARAASAATRRMPSSTSAKSAEPKKDNNGNRTFSSGTHDSLAAVINISTHPSASTTTIISQNEDPALADELDYITVASHLPSTPNEAPSPYRPDKASRILGIRHRRSMEPIPASTRNSIVSTRSLRDVPAVVSHAYTPNLPLTSLYVVSGLPKSPHTWTLADPDSVMGLHHAEGAVNRWWRPEVLGSTVSPGAGGGKKKRRGKGDEITKGAGALSKQEVGRMLSKALKLSFTREVEVIASTLQPASTIHTFTFTLPAPSTPLGPTPSTDLLRASVLSNNDNRSSAAFAYPYSDDPFARPSSAYLGPPSIMGRGGHGSAAAGPGASTTDLNPSSSQNITYYGVCLTVWSHADAERSTAIRRTLEAGRSRKESAQSAVTSRLRSLRSDLSGSASDGGDPHTQARRHHRKSTRGPWGGDGETDAEMDMDGAVSESDFEVASTVGHGPGESTLFLPGDTVFWLPYALTLVSRHPVYDLMRDYLTLSWARFSKDVQSHTLQISKILAHPAPRAGELIKLDASPKSDGSDSNLEVIARFPGGLDFRSRFGGHQLYDVAPVQIALAPTGKVLFFSRYPAMLGIAVNTIKYLVELRGWNGIALPAVHSRDAKIYIDDPGPWIMALSTEARYSIRPSPDVCVCDLDINYLSCPSPPPGIISTKQQRDKYRQRLLAAFDSHYHPDHCIPSEFKEAFPAGRFRPVCKIQAKRGASSAAVADQIKPPDWWHSTRIIQAFDSVLADKFKKPSLLKRITSFYTPKQPPKLTIAEQHIQHSIRKRATAFVDARDELETKIGRLSRRLNFLMTESDLWRDKFAQFESYAEKLSAEATQLRTKINKEQRETKRLSGLVTLTAAEKAKLQKELRDTENAHRDAVIELEKMKETMETMELERAEMIAEVEAQIERALASMAVDISDSEYGSSRPPSRLSNKSGIRSRKTSDASRRPSGPGKGLRSFSTDSTLAETYGEDETITVNRDELPTSDLKGDSIQEEDEEVTPAKKKRFSATDVELPSDGMNAVDEGISMTSDKIAQKVLEIQQKVGLLQRLRRPKYLTVPSPSQLEGALSTNDRQPRKYKSHSSTQESGEDSDLAAVRQRPPRHKRINSKPPAQKKRGRSGTNSSNRTSTPVNAVGEDTPSSHTKSVRSSMDLTTVGAKTPTRDTFTIEVPPVESLPESTEQEISRPAAEEGDPDQQTPVADSQPVFKQEIPKTVVIPPTPSNVDEGSDTDFQSAYSTSPRNSYVDDDSEGGSDLDDGLGNNTQRMRSISTATAIADQFRPLVAATN</sequence>
<feature type="region of interest" description="Disordered" evidence="2">
    <location>
        <begin position="225"/>
        <end position="250"/>
    </location>
</feature>
<dbReference type="GO" id="GO:0031410">
    <property type="term" value="C:cytoplasmic vesicle"/>
    <property type="evidence" value="ECO:0007669"/>
    <property type="project" value="TreeGrafter"/>
</dbReference>
<dbReference type="InterPro" id="IPR043153">
    <property type="entry name" value="DENN_C"/>
</dbReference>
<reference evidence="4 5" key="1">
    <citation type="journal article" date="2019" name="Nat. Ecol. Evol.">
        <title>Megaphylogeny resolves global patterns of mushroom evolution.</title>
        <authorList>
            <person name="Varga T."/>
            <person name="Krizsan K."/>
            <person name="Foldi C."/>
            <person name="Dima B."/>
            <person name="Sanchez-Garcia M."/>
            <person name="Sanchez-Ramirez S."/>
            <person name="Szollosi G.J."/>
            <person name="Szarkandi J.G."/>
            <person name="Papp V."/>
            <person name="Albert L."/>
            <person name="Andreopoulos W."/>
            <person name="Angelini C."/>
            <person name="Antonin V."/>
            <person name="Barry K.W."/>
            <person name="Bougher N.L."/>
            <person name="Buchanan P."/>
            <person name="Buyck B."/>
            <person name="Bense V."/>
            <person name="Catcheside P."/>
            <person name="Chovatia M."/>
            <person name="Cooper J."/>
            <person name="Damon W."/>
            <person name="Desjardin D."/>
            <person name="Finy P."/>
            <person name="Geml J."/>
            <person name="Haridas S."/>
            <person name="Hughes K."/>
            <person name="Justo A."/>
            <person name="Karasinski D."/>
            <person name="Kautmanova I."/>
            <person name="Kiss B."/>
            <person name="Kocsube S."/>
            <person name="Kotiranta H."/>
            <person name="LaButti K.M."/>
            <person name="Lechner B.E."/>
            <person name="Liimatainen K."/>
            <person name="Lipzen A."/>
            <person name="Lukacs Z."/>
            <person name="Mihaltcheva S."/>
            <person name="Morgado L.N."/>
            <person name="Niskanen T."/>
            <person name="Noordeloos M.E."/>
            <person name="Ohm R.A."/>
            <person name="Ortiz-Santana B."/>
            <person name="Ovrebo C."/>
            <person name="Racz N."/>
            <person name="Riley R."/>
            <person name="Savchenko A."/>
            <person name="Shiryaev A."/>
            <person name="Soop K."/>
            <person name="Spirin V."/>
            <person name="Szebenyi C."/>
            <person name="Tomsovsky M."/>
            <person name="Tulloss R.E."/>
            <person name="Uehling J."/>
            <person name="Grigoriev I.V."/>
            <person name="Vagvolgyi C."/>
            <person name="Papp T."/>
            <person name="Martin F.M."/>
            <person name="Miettinen O."/>
            <person name="Hibbett D.S."/>
            <person name="Nagy L.G."/>
        </authorList>
    </citation>
    <scope>NUCLEOTIDE SEQUENCE [LARGE SCALE GENOMIC DNA]</scope>
    <source>
        <strain evidence="4 5">FP101781</strain>
    </source>
</reference>
<feature type="compositionally biased region" description="Polar residues" evidence="2">
    <location>
        <begin position="1085"/>
        <end position="1098"/>
    </location>
</feature>
<name>A0A4Y7TLH1_COPMI</name>
<dbReference type="GO" id="GO:0032483">
    <property type="term" value="P:regulation of Rab protein signal transduction"/>
    <property type="evidence" value="ECO:0007669"/>
    <property type="project" value="TreeGrafter"/>
</dbReference>
<evidence type="ECO:0000256" key="1">
    <source>
        <dbReference type="SAM" id="Coils"/>
    </source>
</evidence>
<evidence type="ECO:0000256" key="2">
    <source>
        <dbReference type="SAM" id="MobiDB-lite"/>
    </source>
</evidence>
<feature type="compositionally biased region" description="Polar residues" evidence="2">
    <location>
        <begin position="1164"/>
        <end position="1178"/>
    </location>
</feature>
<feature type="region of interest" description="Disordered" evidence="2">
    <location>
        <begin position="1"/>
        <end position="74"/>
    </location>
</feature>
<feature type="compositionally biased region" description="Low complexity" evidence="2">
    <location>
        <begin position="1145"/>
        <end position="1155"/>
    </location>
</feature>
<gene>
    <name evidence="4" type="ORF">FA13DRAFT_1788646</name>
</gene>
<dbReference type="PANTHER" id="PTHR12296">
    <property type="entry name" value="DENN DOMAIN-CONTAINING PROTEIN 4"/>
    <property type="match status" value="1"/>
</dbReference>
<dbReference type="OrthoDB" id="6019893at2759"/>
<feature type="region of interest" description="Disordered" evidence="2">
    <location>
        <begin position="1070"/>
        <end position="1290"/>
    </location>
</feature>
<feature type="compositionally biased region" description="Basic residues" evidence="2">
    <location>
        <begin position="438"/>
        <end position="447"/>
    </location>
</feature>
<feature type="compositionally biased region" description="Acidic residues" evidence="2">
    <location>
        <begin position="1270"/>
        <end position="1282"/>
    </location>
</feature>
<feature type="coiled-coil region" evidence="1">
    <location>
        <begin position="816"/>
        <end position="934"/>
    </location>
</feature>
<evidence type="ECO:0000313" key="5">
    <source>
        <dbReference type="Proteomes" id="UP000298030"/>
    </source>
</evidence>
<feature type="compositionally biased region" description="Basic and acidic residues" evidence="2">
    <location>
        <begin position="1004"/>
        <end position="1017"/>
    </location>
</feature>
<feature type="region of interest" description="Disordered" evidence="2">
    <location>
        <begin position="945"/>
        <end position="1049"/>
    </location>
</feature>
<keyword evidence="5" id="KW-1185">Reference proteome</keyword>
<dbReference type="SMART" id="SM00799">
    <property type="entry name" value="DENN"/>
    <property type="match status" value="1"/>
</dbReference>
<dbReference type="STRING" id="71717.A0A4Y7TLH1"/>
<protein>
    <recommendedName>
        <fullName evidence="3">cDENN domain-containing protein</fullName>
    </recommendedName>
</protein>
<organism evidence="4 5">
    <name type="scientific">Coprinellus micaceus</name>
    <name type="common">Glistening ink-cap mushroom</name>
    <name type="synonym">Coprinus micaceus</name>
    <dbReference type="NCBI Taxonomy" id="71717"/>
    <lineage>
        <taxon>Eukaryota</taxon>
        <taxon>Fungi</taxon>
        <taxon>Dikarya</taxon>
        <taxon>Basidiomycota</taxon>
        <taxon>Agaricomycotina</taxon>
        <taxon>Agaricomycetes</taxon>
        <taxon>Agaricomycetidae</taxon>
        <taxon>Agaricales</taxon>
        <taxon>Agaricineae</taxon>
        <taxon>Psathyrellaceae</taxon>
        <taxon>Coprinellus</taxon>
    </lineage>
</organism>
<accession>A0A4Y7TLH1</accession>
<feature type="compositionally biased region" description="Polar residues" evidence="2">
    <location>
        <begin position="1247"/>
        <end position="1267"/>
    </location>
</feature>
<feature type="compositionally biased region" description="Polar residues" evidence="2">
    <location>
        <begin position="947"/>
        <end position="962"/>
    </location>
</feature>
<feature type="compositionally biased region" description="Low complexity" evidence="2">
    <location>
        <begin position="423"/>
        <end position="432"/>
    </location>
</feature>
<evidence type="ECO:0000313" key="4">
    <source>
        <dbReference type="EMBL" id="TEB35047.1"/>
    </source>
</evidence>
<dbReference type="PANTHER" id="PTHR12296:SF31">
    <property type="entry name" value="DENN (AEX-3) DOMAIN PROTEIN (AFU_ORTHOLOGUE AFUA_6G11200)"/>
    <property type="match status" value="1"/>
</dbReference>
<proteinExistence type="predicted"/>
<dbReference type="InterPro" id="IPR001194">
    <property type="entry name" value="cDENN_dom"/>
</dbReference>
<dbReference type="Proteomes" id="UP000298030">
    <property type="component" value="Unassembled WGS sequence"/>
</dbReference>
<evidence type="ECO:0000259" key="3">
    <source>
        <dbReference type="SMART" id="SM00799"/>
    </source>
</evidence>
<feature type="compositionally biased region" description="Low complexity" evidence="2">
    <location>
        <begin position="37"/>
        <end position="56"/>
    </location>
</feature>
<feature type="region of interest" description="Disordered" evidence="2">
    <location>
        <begin position="401"/>
        <end position="461"/>
    </location>
</feature>
<dbReference type="EMBL" id="QPFP01000008">
    <property type="protein sequence ID" value="TEB35047.1"/>
    <property type="molecule type" value="Genomic_DNA"/>
</dbReference>
<keyword evidence="1" id="KW-0175">Coiled coil</keyword>
<feature type="compositionally biased region" description="Basic residues" evidence="2">
    <location>
        <begin position="1125"/>
        <end position="1144"/>
    </location>
</feature>
<feature type="compositionally biased region" description="Pro residues" evidence="2">
    <location>
        <begin position="9"/>
        <end position="19"/>
    </location>
</feature>
<dbReference type="Gene3D" id="3.40.50.11500">
    <property type="match status" value="1"/>
</dbReference>